<protein>
    <submittedName>
        <fullName evidence="3">DNA-binding XRE family transcriptional regulator</fullName>
    </submittedName>
</protein>
<reference evidence="3 4" key="1">
    <citation type="submission" date="2018-06" db="EMBL/GenBank/DDBJ databases">
        <title>Genomic Encyclopedia of Archaeal and Bacterial Type Strains, Phase II (KMG-II): from individual species to whole genera.</title>
        <authorList>
            <person name="Goeker M."/>
        </authorList>
    </citation>
    <scope>NUCLEOTIDE SEQUENCE [LARGE SCALE GENOMIC DNA]</scope>
    <source>
        <strain evidence="3 4">DSM 25663</strain>
    </source>
</reference>
<dbReference type="RefSeq" id="WP_112112989.1">
    <property type="nucleotide sequence ID" value="NZ_QLSZ01000005.1"/>
</dbReference>
<dbReference type="GO" id="GO:0003677">
    <property type="term" value="F:DNA binding"/>
    <property type="evidence" value="ECO:0007669"/>
    <property type="project" value="UniProtKB-KW"/>
</dbReference>
<dbReference type="InterPro" id="IPR001387">
    <property type="entry name" value="Cro/C1-type_HTH"/>
</dbReference>
<dbReference type="PANTHER" id="PTHR46558">
    <property type="entry name" value="TRACRIPTIONAL REGULATORY PROTEIN-RELATED-RELATED"/>
    <property type="match status" value="1"/>
</dbReference>
<dbReference type="PROSITE" id="PS50943">
    <property type="entry name" value="HTH_CROC1"/>
    <property type="match status" value="1"/>
</dbReference>
<evidence type="ECO:0000259" key="2">
    <source>
        <dbReference type="PROSITE" id="PS50943"/>
    </source>
</evidence>
<gene>
    <name evidence="3" type="ORF">CLV55_10570</name>
</gene>
<feature type="domain" description="HTH cro/C1-type" evidence="2">
    <location>
        <begin position="9"/>
        <end position="64"/>
    </location>
</feature>
<dbReference type="Pfam" id="PF01381">
    <property type="entry name" value="HTH_3"/>
    <property type="match status" value="1"/>
</dbReference>
<dbReference type="EMBL" id="QLSZ01000005">
    <property type="protein sequence ID" value="RAR72503.1"/>
    <property type="molecule type" value="Genomic_DNA"/>
</dbReference>
<keyword evidence="4" id="KW-1185">Reference proteome</keyword>
<organism evidence="3 4">
    <name type="scientific">Flavobacterium aciduliphilum</name>
    <dbReference type="NCBI Taxonomy" id="1101402"/>
    <lineage>
        <taxon>Bacteria</taxon>
        <taxon>Pseudomonadati</taxon>
        <taxon>Bacteroidota</taxon>
        <taxon>Flavobacteriia</taxon>
        <taxon>Flavobacteriales</taxon>
        <taxon>Flavobacteriaceae</taxon>
        <taxon>Flavobacterium</taxon>
    </lineage>
</organism>
<dbReference type="InterPro" id="IPR010982">
    <property type="entry name" value="Lambda_DNA-bd_dom_sf"/>
</dbReference>
<accession>A0A328YHD0</accession>
<dbReference type="SMART" id="SM00530">
    <property type="entry name" value="HTH_XRE"/>
    <property type="match status" value="1"/>
</dbReference>
<dbReference type="PANTHER" id="PTHR46558:SF11">
    <property type="entry name" value="HTH-TYPE TRANSCRIPTIONAL REGULATOR XRE"/>
    <property type="match status" value="1"/>
</dbReference>
<dbReference type="Gene3D" id="1.10.260.40">
    <property type="entry name" value="lambda repressor-like DNA-binding domains"/>
    <property type="match status" value="1"/>
</dbReference>
<name>A0A328YHD0_9FLAO</name>
<comment type="caution">
    <text evidence="3">The sequence shown here is derived from an EMBL/GenBank/DDBJ whole genome shotgun (WGS) entry which is preliminary data.</text>
</comment>
<evidence type="ECO:0000256" key="1">
    <source>
        <dbReference type="ARBA" id="ARBA00023125"/>
    </source>
</evidence>
<proteinExistence type="predicted"/>
<dbReference type="CDD" id="cd00093">
    <property type="entry name" value="HTH_XRE"/>
    <property type="match status" value="1"/>
</dbReference>
<dbReference type="SUPFAM" id="SSF47413">
    <property type="entry name" value="lambda repressor-like DNA-binding domains"/>
    <property type="match status" value="1"/>
</dbReference>
<evidence type="ECO:0000313" key="4">
    <source>
        <dbReference type="Proteomes" id="UP000248840"/>
    </source>
</evidence>
<evidence type="ECO:0000313" key="3">
    <source>
        <dbReference type="EMBL" id="RAR72503.1"/>
    </source>
</evidence>
<dbReference type="OrthoDB" id="798409at2"/>
<sequence>MIQQAETKIKQIRELKNFTQEYMAQQLGLSTRAYSKIETGETQLTINRLNEISAILGMAPMEVLGFDDKQVFNNCKQDGYIGINHINLPDKLIQQYEETIQSLKEQIQLLKLLHGK</sequence>
<keyword evidence="1 3" id="KW-0238">DNA-binding</keyword>
<dbReference type="AlphaFoldDB" id="A0A328YHD0"/>
<dbReference type="Proteomes" id="UP000248840">
    <property type="component" value="Unassembled WGS sequence"/>
</dbReference>